<evidence type="ECO:0000256" key="1">
    <source>
        <dbReference type="SAM" id="Phobius"/>
    </source>
</evidence>
<dbReference type="Proteomes" id="UP000256964">
    <property type="component" value="Unassembled WGS sequence"/>
</dbReference>
<protein>
    <recommendedName>
        <fullName evidence="2">DUF6533 domain-containing protein</fullName>
    </recommendedName>
</protein>
<proteinExistence type="predicted"/>
<gene>
    <name evidence="3" type="ORF">OH76DRAFT_1483383</name>
</gene>
<organism evidence="3 4">
    <name type="scientific">Lentinus brumalis</name>
    <dbReference type="NCBI Taxonomy" id="2498619"/>
    <lineage>
        <taxon>Eukaryota</taxon>
        <taxon>Fungi</taxon>
        <taxon>Dikarya</taxon>
        <taxon>Basidiomycota</taxon>
        <taxon>Agaricomycotina</taxon>
        <taxon>Agaricomycetes</taxon>
        <taxon>Polyporales</taxon>
        <taxon>Polyporaceae</taxon>
        <taxon>Lentinus</taxon>
    </lineage>
</organism>
<sequence>MSSDADAAATVALFDSLQVDSYCAVAASVLFIYDNFVTFDREVACFWTAKQTGASLLFFANRWIAMIYYIMVLVQFAYFPSDKFSGENLPPFGCLDSDDISATLDTRLIKEYTTADTELLRNCTVVIVSRVPLIIADILLIYITWTKLRNWGALKDVRQSKRLSLSDVLFRGGTIYFVCLFILNVLHLTFSLTALAGTSSSPGASDVTEFTAPITTILISRFLLELQEGNQMVVMLDPEDPRNSSRNPYDSSSSFISSLGGFVNPALSTRSDDEEFELHVCSLSEVPGEQEVVESPPATASSLPA</sequence>
<feature type="transmembrane region" description="Helical" evidence="1">
    <location>
        <begin position="168"/>
        <end position="190"/>
    </location>
</feature>
<dbReference type="InterPro" id="IPR045340">
    <property type="entry name" value="DUF6533"/>
</dbReference>
<feature type="domain" description="DUF6533" evidence="2">
    <location>
        <begin position="22"/>
        <end position="67"/>
    </location>
</feature>
<accession>A0A371D9G9</accession>
<feature type="transmembrane region" description="Helical" evidence="1">
    <location>
        <begin position="127"/>
        <end position="148"/>
    </location>
</feature>
<dbReference type="OrthoDB" id="2753188at2759"/>
<feature type="transmembrane region" description="Helical" evidence="1">
    <location>
        <begin position="56"/>
        <end position="79"/>
    </location>
</feature>
<keyword evidence="1" id="KW-1133">Transmembrane helix</keyword>
<dbReference type="Pfam" id="PF20151">
    <property type="entry name" value="DUF6533"/>
    <property type="match status" value="1"/>
</dbReference>
<dbReference type="EMBL" id="KZ857407">
    <property type="protein sequence ID" value="RDX49177.1"/>
    <property type="molecule type" value="Genomic_DNA"/>
</dbReference>
<name>A0A371D9G9_9APHY</name>
<evidence type="ECO:0000259" key="2">
    <source>
        <dbReference type="Pfam" id="PF20151"/>
    </source>
</evidence>
<evidence type="ECO:0000313" key="3">
    <source>
        <dbReference type="EMBL" id="RDX49177.1"/>
    </source>
</evidence>
<keyword evidence="1" id="KW-0812">Transmembrane</keyword>
<dbReference type="STRING" id="139420.A0A371D9G9"/>
<reference evidence="3 4" key="1">
    <citation type="journal article" date="2018" name="Biotechnol. Biofuels">
        <title>Integrative visual omics of the white-rot fungus Polyporus brumalis exposes the biotechnological potential of its oxidative enzymes for delignifying raw plant biomass.</title>
        <authorList>
            <person name="Miyauchi S."/>
            <person name="Rancon A."/>
            <person name="Drula E."/>
            <person name="Hage H."/>
            <person name="Chaduli D."/>
            <person name="Favel A."/>
            <person name="Grisel S."/>
            <person name="Henrissat B."/>
            <person name="Herpoel-Gimbert I."/>
            <person name="Ruiz-Duenas F.J."/>
            <person name="Chevret D."/>
            <person name="Hainaut M."/>
            <person name="Lin J."/>
            <person name="Wang M."/>
            <person name="Pangilinan J."/>
            <person name="Lipzen A."/>
            <person name="Lesage-Meessen L."/>
            <person name="Navarro D."/>
            <person name="Riley R."/>
            <person name="Grigoriev I.V."/>
            <person name="Zhou S."/>
            <person name="Raouche S."/>
            <person name="Rosso M.N."/>
        </authorList>
    </citation>
    <scope>NUCLEOTIDE SEQUENCE [LARGE SCALE GENOMIC DNA]</scope>
    <source>
        <strain evidence="3 4">BRFM 1820</strain>
    </source>
</reference>
<keyword evidence="1" id="KW-0472">Membrane</keyword>
<dbReference type="AlphaFoldDB" id="A0A371D9G9"/>
<keyword evidence="4" id="KW-1185">Reference proteome</keyword>
<evidence type="ECO:0000313" key="4">
    <source>
        <dbReference type="Proteomes" id="UP000256964"/>
    </source>
</evidence>